<organism evidence="1 2">
    <name type="scientific">Halalkalibacter alkalisediminis</name>
    <dbReference type="NCBI Taxonomy" id="935616"/>
    <lineage>
        <taxon>Bacteria</taxon>
        <taxon>Bacillati</taxon>
        <taxon>Bacillota</taxon>
        <taxon>Bacilli</taxon>
        <taxon>Bacillales</taxon>
        <taxon>Bacillaceae</taxon>
        <taxon>Halalkalibacter</taxon>
    </lineage>
</organism>
<dbReference type="Proteomes" id="UP001589833">
    <property type="component" value="Unassembled WGS sequence"/>
</dbReference>
<protein>
    <submittedName>
        <fullName evidence="1">Type II toxin-antitoxin system HicB family antitoxin</fullName>
    </submittedName>
</protein>
<dbReference type="Gene3D" id="3.30.160.250">
    <property type="match status" value="1"/>
</dbReference>
<evidence type="ECO:0000313" key="2">
    <source>
        <dbReference type="Proteomes" id="UP001589833"/>
    </source>
</evidence>
<dbReference type="InterPro" id="IPR035069">
    <property type="entry name" value="TTHA1013/TTHA0281-like"/>
</dbReference>
<reference evidence="1 2" key="1">
    <citation type="submission" date="2024-09" db="EMBL/GenBank/DDBJ databases">
        <authorList>
            <person name="Sun Q."/>
            <person name="Mori K."/>
        </authorList>
    </citation>
    <scope>NUCLEOTIDE SEQUENCE [LARGE SCALE GENOMIC DNA]</scope>
    <source>
        <strain evidence="1 2">NCAIM B.02301</strain>
    </source>
</reference>
<dbReference type="EMBL" id="JBHLTR010000102">
    <property type="protein sequence ID" value="MFC0562026.1"/>
    <property type="molecule type" value="Genomic_DNA"/>
</dbReference>
<comment type="caution">
    <text evidence="1">The sequence shown here is derived from an EMBL/GenBank/DDBJ whole genome shotgun (WGS) entry which is preliminary data.</text>
</comment>
<name>A0ABV6NMW9_9BACI</name>
<dbReference type="SUPFAM" id="SSF143100">
    <property type="entry name" value="TTHA1013/TTHA0281-like"/>
    <property type="match status" value="1"/>
</dbReference>
<proteinExistence type="predicted"/>
<evidence type="ECO:0000313" key="1">
    <source>
        <dbReference type="EMBL" id="MFC0562026.1"/>
    </source>
</evidence>
<sequence>MLDSESNKLEHYQLDDFTWRVRKVFNWSGDFEVMIEIEELDGCVSFGKTVKEAKADLAIALRLWVQFQGEQLLPDIREGAHIVYLDPPMDESEFDYINDELQRYTE</sequence>
<dbReference type="RefSeq" id="WP_273844552.1">
    <property type="nucleotide sequence ID" value="NZ_JAQQWT010000009.1"/>
</dbReference>
<accession>A0ABV6NMW9</accession>
<gene>
    <name evidence="1" type="ORF">ACFFH4_24460</name>
</gene>
<keyword evidence="2" id="KW-1185">Reference proteome</keyword>